<name>A0A1E1F5I4_9SPHN</name>
<dbReference type="SUPFAM" id="SSF110296">
    <property type="entry name" value="Oligoxyloglucan reducing end-specific cellobiohydrolase"/>
    <property type="match status" value="1"/>
</dbReference>
<dbReference type="EMBL" id="AP017655">
    <property type="protein sequence ID" value="BAV65757.1"/>
    <property type="molecule type" value="Genomic_DNA"/>
</dbReference>
<gene>
    <name evidence="1" type="ORF">SCLO_1027170</name>
</gene>
<dbReference type="OrthoDB" id="7597375at2"/>
<keyword evidence="2" id="KW-1185">Reference proteome</keyword>
<dbReference type="RefSeq" id="WP_066519737.1">
    <property type="nucleotide sequence ID" value="NZ_AP017655.1"/>
</dbReference>
<dbReference type="Proteomes" id="UP000218272">
    <property type="component" value="Chromosome SCLO_1"/>
</dbReference>
<accession>A0A1E1F5I4</accession>
<organism evidence="1 2">
    <name type="scientific">Sphingobium cloacae</name>
    <dbReference type="NCBI Taxonomy" id="120107"/>
    <lineage>
        <taxon>Bacteria</taxon>
        <taxon>Pseudomonadati</taxon>
        <taxon>Pseudomonadota</taxon>
        <taxon>Alphaproteobacteria</taxon>
        <taxon>Sphingomonadales</taxon>
        <taxon>Sphingomonadaceae</taxon>
        <taxon>Sphingobium</taxon>
    </lineage>
</organism>
<sequence length="271" mass="28358">MPSLPSELDFDKDRAGTPDRMNRAMSYLVARIRALESSQPEFTSAVEQLRRLILDRMSEVLIPAYQQVEAIQSNLTAIQERWQDDGFAAAVAAIVLADVDGRFAAAEDVALLAAALAGKSATGHGHAIADVEGLQGALDARASAADTAAALATKASATDPILTGAIYANGSQRGNVTALDALAIDCAAGNYFTKTIAGNATFTVANAPVSRSYGFTLELTHTSGTVTWFAGVQWPNGTAPSLTTGKVHLFVFHTDDGGATWRGAALPNYNS</sequence>
<evidence type="ECO:0000313" key="2">
    <source>
        <dbReference type="Proteomes" id="UP000218272"/>
    </source>
</evidence>
<protein>
    <submittedName>
        <fullName evidence="1">Uncharacterized protein</fullName>
    </submittedName>
</protein>
<reference evidence="1 2" key="1">
    <citation type="submission" date="2016-10" db="EMBL/GenBank/DDBJ databases">
        <title>Complete Genome Sequence of the Nonylphenol-Degrading Bacterium Sphingobium cloacae JCM 10874T.</title>
        <authorList>
            <person name="Ootsuka M."/>
            <person name="Nishizawa T."/>
            <person name="Ohta H."/>
        </authorList>
    </citation>
    <scope>NUCLEOTIDE SEQUENCE [LARGE SCALE GENOMIC DNA]</scope>
    <source>
        <strain evidence="1 2">JCM 10874</strain>
    </source>
</reference>
<dbReference type="KEGG" id="sclo:SCLO_1027170"/>
<dbReference type="AlphaFoldDB" id="A0A1E1F5I4"/>
<proteinExistence type="predicted"/>
<evidence type="ECO:0000313" key="1">
    <source>
        <dbReference type="EMBL" id="BAV65757.1"/>
    </source>
</evidence>